<protein>
    <submittedName>
        <fullName evidence="1">Uncharacterized protein</fullName>
    </submittedName>
</protein>
<evidence type="ECO:0000313" key="1">
    <source>
        <dbReference type="EMBL" id="KAK9709997.1"/>
    </source>
</evidence>
<gene>
    <name evidence="1" type="ORF">QE152_g26324</name>
</gene>
<accession>A0AAW1JYD8</accession>
<dbReference type="AlphaFoldDB" id="A0AAW1JYD8"/>
<dbReference type="Proteomes" id="UP001458880">
    <property type="component" value="Unassembled WGS sequence"/>
</dbReference>
<name>A0AAW1JYD8_POPJA</name>
<sequence length="150" mass="16927">MVWRSIRAGSHRKPEYIKDEYVACLPEMLDGLTPLNVANRLMLLEEVGRTSVVINEIGFSEIKGSINGFRKSSPGLDGRMNIPSAWKTKVIPPLRKPNKNPFDKSGWRPAALSSAVRKLLEKVVARRLEWFVETQDISGDLGSVKEQPRR</sequence>
<organism evidence="1 2">
    <name type="scientific">Popillia japonica</name>
    <name type="common">Japanese beetle</name>
    <dbReference type="NCBI Taxonomy" id="7064"/>
    <lineage>
        <taxon>Eukaryota</taxon>
        <taxon>Metazoa</taxon>
        <taxon>Ecdysozoa</taxon>
        <taxon>Arthropoda</taxon>
        <taxon>Hexapoda</taxon>
        <taxon>Insecta</taxon>
        <taxon>Pterygota</taxon>
        <taxon>Neoptera</taxon>
        <taxon>Endopterygota</taxon>
        <taxon>Coleoptera</taxon>
        <taxon>Polyphaga</taxon>
        <taxon>Scarabaeiformia</taxon>
        <taxon>Scarabaeidae</taxon>
        <taxon>Rutelinae</taxon>
        <taxon>Popillia</taxon>
    </lineage>
</organism>
<evidence type="ECO:0000313" key="2">
    <source>
        <dbReference type="Proteomes" id="UP001458880"/>
    </source>
</evidence>
<dbReference type="EMBL" id="JASPKY010000299">
    <property type="protein sequence ID" value="KAK9709997.1"/>
    <property type="molecule type" value="Genomic_DNA"/>
</dbReference>
<reference evidence="1 2" key="1">
    <citation type="journal article" date="2024" name="BMC Genomics">
        <title>De novo assembly and annotation of Popillia japonica's genome with initial clues to its potential as an invasive pest.</title>
        <authorList>
            <person name="Cucini C."/>
            <person name="Boschi S."/>
            <person name="Funari R."/>
            <person name="Cardaioli E."/>
            <person name="Iannotti N."/>
            <person name="Marturano G."/>
            <person name="Paoli F."/>
            <person name="Bruttini M."/>
            <person name="Carapelli A."/>
            <person name="Frati F."/>
            <person name="Nardi F."/>
        </authorList>
    </citation>
    <scope>NUCLEOTIDE SEQUENCE [LARGE SCALE GENOMIC DNA]</scope>
    <source>
        <strain evidence="1">DMR45628</strain>
    </source>
</reference>
<comment type="caution">
    <text evidence="1">The sequence shown here is derived from an EMBL/GenBank/DDBJ whole genome shotgun (WGS) entry which is preliminary data.</text>
</comment>
<keyword evidence="2" id="KW-1185">Reference proteome</keyword>
<proteinExistence type="predicted"/>